<organism evidence="2 3">
    <name type="scientific">Methanocaldococcus villosus KIN24-T80</name>
    <dbReference type="NCBI Taxonomy" id="1069083"/>
    <lineage>
        <taxon>Archaea</taxon>
        <taxon>Methanobacteriati</taxon>
        <taxon>Methanobacteriota</taxon>
        <taxon>Methanomada group</taxon>
        <taxon>Methanococci</taxon>
        <taxon>Methanococcales</taxon>
        <taxon>Methanocaldococcaceae</taxon>
        <taxon>Methanocaldococcus</taxon>
    </lineage>
</organism>
<evidence type="ECO:0000313" key="3">
    <source>
        <dbReference type="Proteomes" id="UP000053695"/>
    </source>
</evidence>
<keyword evidence="1" id="KW-1133">Transmembrane helix</keyword>
<gene>
    <name evidence="2" type="ORF">J422_05628</name>
</gene>
<dbReference type="AlphaFoldDB" id="N6V0K3"/>
<dbReference type="Proteomes" id="UP000053695">
    <property type="component" value="Unassembled WGS sequence"/>
</dbReference>
<sequence>MNLIDLSIILILIVIVVMVIVVLKLKRIKKNLKIKARRMKWEKESTEIKLLKEIKKSMKCDEISNESFNNFIKKLEDNTYDDKLLKRK</sequence>
<accession>N6V0K3</accession>
<feature type="transmembrane region" description="Helical" evidence="1">
    <location>
        <begin position="6"/>
        <end position="25"/>
    </location>
</feature>
<proteinExistence type="predicted"/>
<dbReference type="RefSeq" id="WP_004592692.1">
    <property type="nucleotide sequence ID" value="NZ_APMM01000043.1"/>
</dbReference>
<evidence type="ECO:0000256" key="1">
    <source>
        <dbReference type="SAM" id="Phobius"/>
    </source>
</evidence>
<dbReference type="STRING" id="1069083.GCA_000371805_00268"/>
<comment type="caution">
    <text evidence="2">The sequence shown here is derived from an EMBL/GenBank/DDBJ whole genome shotgun (WGS) entry which is preliminary data.</text>
</comment>
<keyword evidence="1" id="KW-0472">Membrane</keyword>
<evidence type="ECO:0000313" key="2">
    <source>
        <dbReference type="EMBL" id="ENN95848.1"/>
    </source>
</evidence>
<dbReference type="PATRIC" id="fig|1069083.5.peg.1098"/>
<keyword evidence="1" id="KW-0812">Transmembrane</keyword>
<keyword evidence="3" id="KW-1185">Reference proteome</keyword>
<protein>
    <submittedName>
        <fullName evidence="2">Uncharacterized protein</fullName>
    </submittedName>
</protein>
<reference evidence="2 3" key="1">
    <citation type="journal article" date="2013" name="Genome Announc.">
        <title>Draft Genome Sequence of a Highly Flagellated, Fast-Swimming Archaeon, Methanocaldococcus villosus Strain KIN24-T80 (DSM 22612).</title>
        <authorList>
            <person name="Thennarasu S."/>
            <person name="Polireddy D."/>
            <person name="Antony A."/>
            <person name="Yada M.R."/>
            <person name="Algarawi S."/>
            <person name="Sivakumar N."/>
        </authorList>
    </citation>
    <scope>NUCLEOTIDE SEQUENCE [LARGE SCALE GENOMIC DNA]</scope>
    <source>
        <strain evidence="2 3">KIN24-T80</strain>
    </source>
</reference>
<dbReference type="EMBL" id="APMM01000043">
    <property type="protein sequence ID" value="ENN95848.1"/>
    <property type="molecule type" value="Genomic_DNA"/>
</dbReference>
<name>N6V0K3_9EURY</name>